<protein>
    <submittedName>
        <fullName evidence="1">Uncharacterized protein</fullName>
    </submittedName>
</protein>
<comment type="caution">
    <text evidence="1">The sequence shown here is derived from an EMBL/GenBank/DDBJ whole genome shotgun (WGS) entry which is preliminary data.</text>
</comment>
<keyword evidence="2" id="KW-1185">Reference proteome</keyword>
<proteinExistence type="predicted"/>
<evidence type="ECO:0000313" key="1">
    <source>
        <dbReference type="EMBL" id="GAA1868725.1"/>
    </source>
</evidence>
<dbReference type="Proteomes" id="UP001501094">
    <property type="component" value="Unassembled WGS sequence"/>
</dbReference>
<evidence type="ECO:0000313" key="2">
    <source>
        <dbReference type="Proteomes" id="UP001501094"/>
    </source>
</evidence>
<sequence length="98" mass="10924">MSTEHYEFSEDRTHLVKLAQGGSSFAPNGKVVLAVVLPGDVTHLINYGDRSIETTIVHGVLHIQGVQTASAARSYKTWLYHEKIPYKARPLPQARVLR</sequence>
<name>A0ABN2NHJ5_9MICO</name>
<organism evidence="1 2">
    <name type="scientific">Myceligenerans crystallogenes</name>
    <dbReference type="NCBI Taxonomy" id="316335"/>
    <lineage>
        <taxon>Bacteria</taxon>
        <taxon>Bacillati</taxon>
        <taxon>Actinomycetota</taxon>
        <taxon>Actinomycetes</taxon>
        <taxon>Micrococcales</taxon>
        <taxon>Promicromonosporaceae</taxon>
        <taxon>Myceligenerans</taxon>
    </lineage>
</organism>
<dbReference type="RefSeq" id="WP_344104193.1">
    <property type="nucleotide sequence ID" value="NZ_BAAANL010000006.1"/>
</dbReference>
<dbReference type="EMBL" id="BAAANL010000006">
    <property type="protein sequence ID" value="GAA1868725.1"/>
    <property type="molecule type" value="Genomic_DNA"/>
</dbReference>
<gene>
    <name evidence="1" type="ORF">GCM10009751_29130</name>
</gene>
<reference evidence="1 2" key="1">
    <citation type="journal article" date="2019" name="Int. J. Syst. Evol. Microbiol.">
        <title>The Global Catalogue of Microorganisms (GCM) 10K type strain sequencing project: providing services to taxonomists for standard genome sequencing and annotation.</title>
        <authorList>
            <consortium name="The Broad Institute Genomics Platform"/>
            <consortium name="The Broad Institute Genome Sequencing Center for Infectious Disease"/>
            <person name="Wu L."/>
            <person name="Ma J."/>
        </authorList>
    </citation>
    <scope>NUCLEOTIDE SEQUENCE [LARGE SCALE GENOMIC DNA]</scope>
    <source>
        <strain evidence="1 2">JCM 14326</strain>
    </source>
</reference>
<accession>A0ABN2NHJ5</accession>